<evidence type="ECO:0000259" key="1">
    <source>
        <dbReference type="PROSITE" id="PS51186"/>
    </source>
</evidence>
<reference evidence="2 3" key="1">
    <citation type="submission" date="2022-12" db="EMBL/GenBank/DDBJ databases">
        <title>Dasania phycosphaerae sp. nov., isolated from particulate material of the south coast of Korea.</title>
        <authorList>
            <person name="Jiang Y."/>
        </authorList>
    </citation>
    <scope>NUCLEOTIDE SEQUENCE [LARGE SCALE GENOMIC DNA]</scope>
    <source>
        <strain evidence="2 3">GY-19</strain>
    </source>
</reference>
<dbReference type="EMBL" id="JAPTGG010000006">
    <property type="protein sequence ID" value="MCZ0865213.1"/>
    <property type="molecule type" value="Genomic_DNA"/>
</dbReference>
<sequence length="154" mass="17781">MAEQTLVIRPATLDHDQALADFNSAMALETENKLLVPEVILAGVRNLINNPHRGFYLVAEVEGAVVASLMVTTEWSDWRNGEFWWIQSVYVQTAWRRQGLYTRLYNKVKQLAQQQGDVCGFRLYVEQDNLIAQQTYQRLGMAETHYKLFEEIDA</sequence>
<dbReference type="RefSeq" id="WP_258331362.1">
    <property type="nucleotide sequence ID" value="NZ_JAPTGG010000006.1"/>
</dbReference>
<accession>A0A9J6RMK1</accession>
<name>A0A9J6RMK1_9GAMM</name>
<evidence type="ECO:0000313" key="3">
    <source>
        <dbReference type="Proteomes" id="UP001069090"/>
    </source>
</evidence>
<dbReference type="Proteomes" id="UP001069090">
    <property type="component" value="Unassembled WGS sequence"/>
</dbReference>
<evidence type="ECO:0000313" key="2">
    <source>
        <dbReference type="EMBL" id="MCZ0865213.1"/>
    </source>
</evidence>
<feature type="domain" description="N-acetyltransferase" evidence="1">
    <location>
        <begin position="6"/>
        <end position="154"/>
    </location>
</feature>
<dbReference type="Pfam" id="PF00583">
    <property type="entry name" value="Acetyltransf_1"/>
    <property type="match status" value="1"/>
</dbReference>
<comment type="caution">
    <text evidence="2">The sequence shown here is derived from an EMBL/GenBank/DDBJ whole genome shotgun (WGS) entry which is preliminary data.</text>
</comment>
<organism evidence="2 3">
    <name type="scientific">Dasania phycosphaerae</name>
    <dbReference type="NCBI Taxonomy" id="2950436"/>
    <lineage>
        <taxon>Bacteria</taxon>
        <taxon>Pseudomonadati</taxon>
        <taxon>Pseudomonadota</taxon>
        <taxon>Gammaproteobacteria</taxon>
        <taxon>Cellvibrionales</taxon>
        <taxon>Spongiibacteraceae</taxon>
        <taxon>Dasania</taxon>
    </lineage>
</organism>
<gene>
    <name evidence="2" type="ORF">O0V09_08385</name>
</gene>
<proteinExistence type="predicted"/>
<dbReference type="Gene3D" id="3.40.630.30">
    <property type="match status" value="1"/>
</dbReference>
<dbReference type="CDD" id="cd04301">
    <property type="entry name" value="NAT_SF"/>
    <property type="match status" value="1"/>
</dbReference>
<dbReference type="InterPro" id="IPR000182">
    <property type="entry name" value="GNAT_dom"/>
</dbReference>
<protein>
    <submittedName>
        <fullName evidence="2">GNAT family N-acetyltransferase</fullName>
    </submittedName>
</protein>
<dbReference type="GO" id="GO:0016747">
    <property type="term" value="F:acyltransferase activity, transferring groups other than amino-acyl groups"/>
    <property type="evidence" value="ECO:0007669"/>
    <property type="project" value="InterPro"/>
</dbReference>
<keyword evidence="3" id="KW-1185">Reference proteome</keyword>
<dbReference type="InterPro" id="IPR016181">
    <property type="entry name" value="Acyl_CoA_acyltransferase"/>
</dbReference>
<dbReference type="AlphaFoldDB" id="A0A9J6RMK1"/>
<dbReference type="PROSITE" id="PS51186">
    <property type="entry name" value="GNAT"/>
    <property type="match status" value="1"/>
</dbReference>
<dbReference type="SUPFAM" id="SSF55729">
    <property type="entry name" value="Acyl-CoA N-acyltransferases (Nat)"/>
    <property type="match status" value="1"/>
</dbReference>